<keyword evidence="2" id="KW-0418">Kinase</keyword>
<comment type="caution">
    <text evidence="2">The sequence shown here is derived from an EMBL/GenBank/DDBJ whole genome shotgun (WGS) entry which is preliminary data.</text>
</comment>
<dbReference type="Proteomes" id="UP000236319">
    <property type="component" value="Unassembled WGS sequence"/>
</dbReference>
<keyword evidence="1" id="KW-0472">Membrane</keyword>
<feature type="transmembrane region" description="Helical" evidence="1">
    <location>
        <begin position="117"/>
        <end position="135"/>
    </location>
</feature>
<dbReference type="OrthoDB" id="365666at2759"/>
<feature type="transmembrane region" description="Helical" evidence="1">
    <location>
        <begin position="147"/>
        <end position="168"/>
    </location>
</feature>
<dbReference type="AlphaFoldDB" id="A0A2H6KD16"/>
<dbReference type="GeneID" id="39874647"/>
<evidence type="ECO:0000256" key="1">
    <source>
        <dbReference type="SAM" id="Phobius"/>
    </source>
</evidence>
<organism evidence="2 3">
    <name type="scientific">Babesia ovata</name>
    <dbReference type="NCBI Taxonomy" id="189622"/>
    <lineage>
        <taxon>Eukaryota</taxon>
        <taxon>Sar</taxon>
        <taxon>Alveolata</taxon>
        <taxon>Apicomplexa</taxon>
        <taxon>Aconoidasida</taxon>
        <taxon>Piroplasmida</taxon>
        <taxon>Babesiidae</taxon>
        <taxon>Babesia</taxon>
    </lineage>
</organism>
<feature type="transmembrane region" description="Helical" evidence="1">
    <location>
        <begin position="259"/>
        <end position="279"/>
    </location>
</feature>
<keyword evidence="1" id="KW-1133">Transmembrane helix</keyword>
<feature type="transmembrane region" description="Helical" evidence="1">
    <location>
        <begin position="379"/>
        <end position="401"/>
    </location>
</feature>
<evidence type="ECO:0000313" key="2">
    <source>
        <dbReference type="EMBL" id="GBE60877.1"/>
    </source>
</evidence>
<dbReference type="RefSeq" id="XP_028867120.1">
    <property type="nucleotide sequence ID" value="XM_029011287.1"/>
</dbReference>
<evidence type="ECO:0000313" key="3">
    <source>
        <dbReference type="Proteomes" id="UP000236319"/>
    </source>
</evidence>
<keyword evidence="1" id="KW-0812">Transmembrane</keyword>
<dbReference type="GO" id="GO:0016301">
    <property type="term" value="F:kinase activity"/>
    <property type="evidence" value="ECO:0007669"/>
    <property type="project" value="UniProtKB-KW"/>
</dbReference>
<keyword evidence="3" id="KW-1185">Reference proteome</keyword>
<feature type="transmembrane region" description="Helical" evidence="1">
    <location>
        <begin position="445"/>
        <end position="465"/>
    </location>
</feature>
<feature type="transmembrane region" description="Helical" evidence="1">
    <location>
        <begin position="180"/>
        <end position="201"/>
    </location>
</feature>
<feature type="transmembrane region" description="Helical" evidence="1">
    <location>
        <begin position="413"/>
        <end position="433"/>
    </location>
</feature>
<feature type="transmembrane region" description="Helical" evidence="1">
    <location>
        <begin position="331"/>
        <end position="358"/>
    </location>
</feature>
<accession>A0A2H6KD16</accession>
<reference evidence="2 3" key="1">
    <citation type="journal article" date="2017" name="BMC Genomics">
        <title>Whole-genome assembly of Babesia ovata and comparative genomics between closely related pathogens.</title>
        <authorList>
            <person name="Yamagishi J."/>
            <person name="Asada M."/>
            <person name="Hakimi H."/>
            <person name="Tanaka T.Q."/>
            <person name="Sugimoto C."/>
            <person name="Kawazu S."/>
        </authorList>
    </citation>
    <scope>NUCLEOTIDE SEQUENCE [LARGE SCALE GENOMIC DNA]</scope>
    <source>
        <strain evidence="2 3">Miyake</strain>
    </source>
</reference>
<feature type="transmembrane region" description="Helical" evidence="1">
    <location>
        <begin position="221"/>
        <end position="239"/>
    </location>
</feature>
<feature type="transmembrane region" description="Helical" evidence="1">
    <location>
        <begin position="77"/>
        <end position="105"/>
    </location>
</feature>
<feature type="transmembrane region" description="Helical" evidence="1">
    <location>
        <begin position="300"/>
        <end position="319"/>
    </location>
</feature>
<proteinExistence type="predicted"/>
<name>A0A2H6KD16_9APIC</name>
<keyword evidence="2" id="KW-0808">Transferase</keyword>
<sequence length="518" mass="56460">MVACSLAVIVAIGLALRKFNRKKYDRMARLKVQLYDNIHKETLLYRMNSILPYLQTALLPLFLATELQGKGKTIAEALLFGAALSCVLDVFMFDSWALLICSIFVFHHSSQRFGVVLGHRALAMTVLQPLVHVLMRRDLTRSLNFTDSVLVSQLFTVGANLVCGGYKYTWWGPLTQLADFGFHAGCILLALVLVMLFEFAVESYPSSCIRRRLANVARTFVVGYAAYRAGLWAYTYNAYKNGLTPLQSLVKLFSTNDALITLAAWAVHTVVCVTILYLRSPLLTAASAHKHSAKSPCITLLRKGLHVVLLVNGFVAMYMGQVRHGYAKVTITQHTLFALCLYLIFIGGFALEILRFYGCIPGRLSRVLSNMYKAFGEGVTLRSLVVAHAFIALATGLPLWMQVGKGLQMDFTKAYIGLTTVAFADSLAAIVGSKAHKLVCHEKSIAGSLAFFAGAFVALAGALFIQHGAAIGYKHAGASMAVALAATIVEAGSPGTDNFGVAMIAYIVYSNLEKVLNL</sequence>
<protein>
    <submittedName>
        <fullName evidence="2">Dolichol kinase</fullName>
    </submittedName>
</protein>
<dbReference type="VEuPathDB" id="PiroplasmaDB:BOVATA_023700"/>
<dbReference type="EMBL" id="BDSA01000002">
    <property type="protein sequence ID" value="GBE60877.1"/>
    <property type="molecule type" value="Genomic_DNA"/>
</dbReference>
<gene>
    <name evidence="2" type="ORF">BOVATA_023700</name>
</gene>